<evidence type="ECO:0000259" key="6">
    <source>
        <dbReference type="PROSITE" id="PS50966"/>
    </source>
</evidence>
<reference evidence="7" key="1">
    <citation type="journal article" date="2016" name="Nat. Genet.">
        <title>A high-quality carrot genome assembly provides new insights into carotenoid accumulation and asterid genome evolution.</title>
        <authorList>
            <person name="Iorizzo M."/>
            <person name="Ellison S."/>
            <person name="Senalik D."/>
            <person name="Zeng P."/>
            <person name="Satapoomin P."/>
            <person name="Huang J."/>
            <person name="Bowman M."/>
            <person name="Iovene M."/>
            <person name="Sanseverino W."/>
            <person name="Cavagnaro P."/>
            <person name="Yildiz M."/>
            <person name="Macko-Podgorni A."/>
            <person name="Moranska E."/>
            <person name="Grzebelus E."/>
            <person name="Grzebelus D."/>
            <person name="Ashrafi H."/>
            <person name="Zheng Z."/>
            <person name="Cheng S."/>
            <person name="Spooner D."/>
            <person name="Van Deynze A."/>
            <person name="Simon P."/>
        </authorList>
    </citation>
    <scope>NUCLEOTIDE SEQUENCE</scope>
    <source>
        <tissue evidence="7">Leaf</tissue>
    </source>
</reference>
<evidence type="ECO:0000256" key="4">
    <source>
        <dbReference type="PROSITE-ProRule" id="PRU00325"/>
    </source>
</evidence>
<evidence type="ECO:0000313" key="7">
    <source>
        <dbReference type="EMBL" id="WOG89052.1"/>
    </source>
</evidence>
<dbReference type="GO" id="GO:0008270">
    <property type="term" value="F:zinc ion binding"/>
    <property type="evidence" value="ECO:0007669"/>
    <property type="project" value="UniProtKB-KW"/>
</dbReference>
<reference evidence="7" key="2">
    <citation type="submission" date="2022-03" db="EMBL/GenBank/DDBJ databases">
        <title>Draft title - Genomic analysis of global carrot germplasm unveils the trajectory of domestication and the origin of high carotenoid orange carrot.</title>
        <authorList>
            <person name="Iorizzo M."/>
            <person name="Ellison S."/>
            <person name="Senalik D."/>
            <person name="Macko-Podgorni A."/>
            <person name="Grzebelus D."/>
            <person name="Bostan H."/>
            <person name="Rolling W."/>
            <person name="Curaba J."/>
            <person name="Simon P."/>
        </authorList>
    </citation>
    <scope>NUCLEOTIDE SEQUENCE</scope>
    <source>
        <tissue evidence="7">Leaf</tissue>
    </source>
</reference>
<dbReference type="PANTHER" id="PTHR31973:SF171">
    <property type="entry name" value="OS12G0597300 PROTEIN"/>
    <property type="match status" value="1"/>
</dbReference>
<dbReference type="Proteomes" id="UP000077755">
    <property type="component" value="Chromosome 2"/>
</dbReference>
<keyword evidence="1" id="KW-0479">Metal-binding</keyword>
<dbReference type="InterPro" id="IPR018289">
    <property type="entry name" value="MULE_transposase_dom"/>
</dbReference>
<proteinExistence type="predicted"/>
<feature type="compositionally biased region" description="Basic and acidic residues" evidence="5">
    <location>
        <begin position="39"/>
        <end position="48"/>
    </location>
</feature>
<dbReference type="PROSITE" id="PS50966">
    <property type="entry name" value="ZF_SWIM"/>
    <property type="match status" value="1"/>
</dbReference>
<accession>A0AAF0WGC6</accession>
<organism evidence="7 8">
    <name type="scientific">Daucus carota subsp. sativus</name>
    <name type="common">Carrot</name>
    <dbReference type="NCBI Taxonomy" id="79200"/>
    <lineage>
        <taxon>Eukaryota</taxon>
        <taxon>Viridiplantae</taxon>
        <taxon>Streptophyta</taxon>
        <taxon>Embryophyta</taxon>
        <taxon>Tracheophyta</taxon>
        <taxon>Spermatophyta</taxon>
        <taxon>Magnoliopsida</taxon>
        <taxon>eudicotyledons</taxon>
        <taxon>Gunneridae</taxon>
        <taxon>Pentapetalae</taxon>
        <taxon>asterids</taxon>
        <taxon>campanulids</taxon>
        <taxon>Apiales</taxon>
        <taxon>Apiaceae</taxon>
        <taxon>Apioideae</taxon>
        <taxon>Scandiceae</taxon>
        <taxon>Daucinae</taxon>
        <taxon>Daucus</taxon>
        <taxon>Daucus sect. Daucus</taxon>
    </lineage>
</organism>
<dbReference type="Pfam" id="PF10551">
    <property type="entry name" value="MULE"/>
    <property type="match status" value="1"/>
</dbReference>
<evidence type="ECO:0000256" key="3">
    <source>
        <dbReference type="ARBA" id="ARBA00022833"/>
    </source>
</evidence>
<keyword evidence="2 4" id="KW-0863">Zinc-finger</keyword>
<dbReference type="InterPro" id="IPR007527">
    <property type="entry name" value="Znf_SWIM"/>
</dbReference>
<dbReference type="SMART" id="SM00575">
    <property type="entry name" value="ZnF_PMZ"/>
    <property type="match status" value="1"/>
</dbReference>
<feature type="region of interest" description="Disordered" evidence="5">
    <location>
        <begin position="718"/>
        <end position="739"/>
    </location>
</feature>
<dbReference type="InterPro" id="IPR006564">
    <property type="entry name" value="Znf_PMZ"/>
</dbReference>
<keyword evidence="8" id="KW-1185">Reference proteome</keyword>
<evidence type="ECO:0000313" key="8">
    <source>
        <dbReference type="Proteomes" id="UP000077755"/>
    </source>
</evidence>
<evidence type="ECO:0000256" key="5">
    <source>
        <dbReference type="SAM" id="MobiDB-lite"/>
    </source>
</evidence>
<feature type="region of interest" description="Disordered" evidence="5">
    <location>
        <begin position="74"/>
        <end position="127"/>
    </location>
</feature>
<name>A0AAF0WGC6_DAUCS</name>
<dbReference type="Pfam" id="PF04434">
    <property type="entry name" value="SWIM"/>
    <property type="match status" value="1"/>
</dbReference>
<feature type="region of interest" description="Disordered" evidence="5">
    <location>
        <begin position="27"/>
        <end position="61"/>
    </location>
</feature>
<evidence type="ECO:0000256" key="1">
    <source>
        <dbReference type="ARBA" id="ARBA00022723"/>
    </source>
</evidence>
<dbReference type="PANTHER" id="PTHR31973">
    <property type="entry name" value="POLYPROTEIN, PUTATIVE-RELATED"/>
    <property type="match status" value="1"/>
</dbReference>
<protein>
    <recommendedName>
        <fullName evidence="6">SWIM-type domain-containing protein</fullName>
    </recommendedName>
</protein>
<gene>
    <name evidence="7" type="ORF">DCAR_0208288</name>
</gene>
<dbReference type="EMBL" id="CP093344">
    <property type="protein sequence ID" value="WOG89052.1"/>
    <property type="molecule type" value="Genomic_DNA"/>
</dbReference>
<dbReference type="AlphaFoldDB" id="A0AAF0WGC6"/>
<dbReference type="InterPro" id="IPR004332">
    <property type="entry name" value="Transposase_MuDR"/>
</dbReference>
<evidence type="ECO:0000256" key="2">
    <source>
        <dbReference type="ARBA" id="ARBA00022771"/>
    </source>
</evidence>
<sequence>MSNYDLVLGQRRDMPMVQNQHMGLSHDHNLDMGGLGQTSEHEQEHDLDLGQDGDNDLELGHGHDRQLLLDHEFGLPHGESQGHGHENEYDHHDENDTGYDHENSNGNVIDPGGENGQGMDRDDTGMDQHDHQMVVSAENHDLDISANHGLTVVENHELNDHLDLVHQNHNMDLSQLVVTTPIMQNRTLVPAPTHELAVGQEFPDVKNCRRALRDCAIALHFEIQTVKSDKTRFTAKCASEGCPWRIHAAKLPGVPTFTIRTIHAEHNCGGIAHLGHQQASVQWVASSVEQHLKENPQCKPKEILEEIHRVHGITLSYKQAWRGKERIMASLRGSFEEDYRLLPQYCEQIRRTNPGSIASVYVNSTDSCFQRLFVSFQASIYGFLNACRPLIGLDRTVLKSKYLGTLLFATGFDGEGALFPLAFGVVDDENDDNWMWFLSELHHLLEINTENMPKLTILSDRQKSIVDGVEVNFPTAFHGFCMHHLTESFRKEFNNAVLVNLLWEAASALTVIEYEGKILEIEEISQEAAYWIRRIPPRLWATAYFEGTRFGHLTANIVESLNTWILEASGLPIIQMMECIRRQLMTWFNERREVSTQWTSILVPGAERRVSEALEHARTYQVLRANEAEFEVISHEGSNIVDIRNRCCLCRGWQLYGLPCSHAVAALLSCRQNVHRFTESCFTVVNYRKTYSQTLHPVPDRSLWREMSEGSEAVDILINPPKSLRPPGRPRKRRVRAEDKGRVKRVVHCSRCNQTGHFRTTCSAPI</sequence>
<feature type="compositionally biased region" description="Basic and acidic residues" evidence="5">
    <location>
        <begin position="74"/>
        <end position="103"/>
    </location>
</feature>
<dbReference type="Pfam" id="PF03108">
    <property type="entry name" value="DBD_Tnp_Mut"/>
    <property type="match status" value="1"/>
</dbReference>
<keyword evidence="3" id="KW-0862">Zinc</keyword>
<feature type="domain" description="SWIM-type" evidence="6">
    <location>
        <begin position="630"/>
        <end position="671"/>
    </location>
</feature>